<evidence type="ECO:0000256" key="4">
    <source>
        <dbReference type="ARBA" id="ARBA00022989"/>
    </source>
</evidence>
<evidence type="ECO:0000256" key="1">
    <source>
        <dbReference type="ARBA" id="ARBA00004651"/>
    </source>
</evidence>
<proteinExistence type="inferred from homology"/>
<dbReference type="GO" id="GO:0017038">
    <property type="term" value="P:protein import"/>
    <property type="evidence" value="ECO:0007669"/>
    <property type="project" value="TreeGrafter"/>
</dbReference>
<evidence type="ECO:0000256" key="7">
    <source>
        <dbReference type="SAM" id="MobiDB-lite"/>
    </source>
</evidence>
<accession>A0A1T1C7M6</accession>
<keyword evidence="6" id="KW-0813">Transport</keyword>
<feature type="domain" description="MotA/TolQ/ExbB proton channel" evidence="9">
    <location>
        <begin position="91"/>
        <end position="212"/>
    </location>
</feature>
<dbReference type="InterPro" id="IPR002898">
    <property type="entry name" value="MotA_ExbB_proton_chnl"/>
</dbReference>
<evidence type="ECO:0000256" key="3">
    <source>
        <dbReference type="ARBA" id="ARBA00022692"/>
    </source>
</evidence>
<feature type="region of interest" description="Disordered" evidence="7">
    <location>
        <begin position="227"/>
        <end position="252"/>
    </location>
</feature>
<dbReference type="AlphaFoldDB" id="A0A1T1C7M6"/>
<evidence type="ECO:0000256" key="5">
    <source>
        <dbReference type="ARBA" id="ARBA00023136"/>
    </source>
</evidence>
<evidence type="ECO:0000256" key="2">
    <source>
        <dbReference type="ARBA" id="ARBA00022475"/>
    </source>
</evidence>
<dbReference type="PANTHER" id="PTHR30625:SF11">
    <property type="entry name" value="MOTA_TOLQ_EXBB PROTON CHANNEL DOMAIN-CONTAINING PROTEIN"/>
    <property type="match status" value="1"/>
</dbReference>
<keyword evidence="6" id="KW-0653">Protein transport</keyword>
<keyword evidence="2" id="KW-1003">Cell membrane</keyword>
<keyword evidence="11" id="KW-1185">Reference proteome</keyword>
<gene>
    <name evidence="10" type="ORF">BV61_07370</name>
</gene>
<dbReference type="PANTHER" id="PTHR30625">
    <property type="entry name" value="PROTEIN TOLQ"/>
    <property type="match status" value="1"/>
</dbReference>
<protein>
    <recommendedName>
        <fullName evidence="9">MotA/TolQ/ExbB proton channel domain-containing protein</fullName>
    </recommendedName>
</protein>
<keyword evidence="5 8" id="KW-0472">Membrane</keyword>
<feature type="transmembrane region" description="Helical" evidence="8">
    <location>
        <begin position="20"/>
        <end position="46"/>
    </location>
</feature>
<keyword evidence="3 8" id="KW-0812">Transmembrane</keyword>
<comment type="similarity">
    <text evidence="6">Belongs to the exbB/tolQ family.</text>
</comment>
<organism evidence="10 11">
    <name type="scientific">Candidatus Synechococcus spongiarum LMB bulk15M</name>
    <dbReference type="NCBI Taxonomy" id="1943582"/>
    <lineage>
        <taxon>Bacteria</taxon>
        <taxon>Bacillati</taxon>
        <taxon>Cyanobacteriota</taxon>
        <taxon>Cyanophyceae</taxon>
        <taxon>Synechococcales</taxon>
        <taxon>Synechococcaceae</taxon>
        <taxon>Synechococcus</taxon>
    </lineage>
</organism>
<evidence type="ECO:0000313" key="11">
    <source>
        <dbReference type="Proteomes" id="UP000242636"/>
    </source>
</evidence>
<dbReference type="Proteomes" id="UP000242636">
    <property type="component" value="Unassembled WGS sequence"/>
</dbReference>
<dbReference type="GO" id="GO:0005886">
    <property type="term" value="C:plasma membrane"/>
    <property type="evidence" value="ECO:0007669"/>
    <property type="project" value="UniProtKB-SubCell"/>
</dbReference>
<evidence type="ECO:0000259" key="9">
    <source>
        <dbReference type="Pfam" id="PF01618"/>
    </source>
</evidence>
<dbReference type="Pfam" id="PF01618">
    <property type="entry name" value="MotA_ExbB"/>
    <property type="match status" value="1"/>
</dbReference>
<dbReference type="EMBL" id="MWLD01000083">
    <property type="protein sequence ID" value="OOV24615.1"/>
    <property type="molecule type" value="Genomic_DNA"/>
</dbReference>
<comment type="subcellular location">
    <subcellularLocation>
        <location evidence="1">Cell membrane</location>
        <topology evidence="1">Multi-pass membrane protein</topology>
    </subcellularLocation>
    <subcellularLocation>
        <location evidence="6">Membrane</location>
        <topology evidence="6">Multi-pass membrane protein</topology>
    </subcellularLocation>
</comment>
<comment type="caution">
    <text evidence="10">The sequence shown here is derived from an EMBL/GenBank/DDBJ whole genome shotgun (WGS) entry which is preliminary data.</text>
</comment>
<feature type="transmembrane region" description="Helical" evidence="8">
    <location>
        <begin position="134"/>
        <end position="155"/>
    </location>
</feature>
<sequence>MLSWATVPFSPRITSEPLAVLGPVGSLIHAGGPVIVVLLGMSVLALTVTTAKLWQFASLELNRLQTVRHMLALHLEGESTQALSVARRCRNPAAAVLAQAIRGHYHHLPTAMVREDVERASHALVVSLRANLRLLEVTASLAPLLGLLGTVLGMIEAFQQIAQAESAINPSTLSGGIWEALLTTAAGLSVAIPVVAVLNWLEGCVEHFTHELTDLTTRVFTTDLSRDQQHDLHPPANRAPPAVTQPSEVTSR</sequence>
<dbReference type="InterPro" id="IPR050790">
    <property type="entry name" value="ExbB/TolQ_transport"/>
</dbReference>
<name>A0A1T1C7M6_9SYNE</name>
<reference evidence="10 11" key="1">
    <citation type="submission" date="2017-02" db="EMBL/GenBank/DDBJ databases">
        <title>Draft Genome Sequences of 'Candidatus Synechococcus spongiarum', Cyanobacterial Symbionts of the Mediterranean Sponge Aplysina aerophoba from two locations.</title>
        <authorList>
            <person name="Slaby B.M."/>
            <person name="Hentschel U."/>
        </authorList>
    </citation>
    <scope>NUCLEOTIDE SEQUENCE [LARGE SCALE GENOMIC DNA]</scope>
    <source>
        <strain evidence="10">LMB bulk15M</strain>
    </source>
</reference>
<evidence type="ECO:0000256" key="8">
    <source>
        <dbReference type="SAM" id="Phobius"/>
    </source>
</evidence>
<evidence type="ECO:0000313" key="10">
    <source>
        <dbReference type="EMBL" id="OOV24615.1"/>
    </source>
</evidence>
<keyword evidence="4 8" id="KW-1133">Transmembrane helix</keyword>
<feature type="transmembrane region" description="Helical" evidence="8">
    <location>
        <begin position="175"/>
        <end position="201"/>
    </location>
</feature>
<evidence type="ECO:0000256" key="6">
    <source>
        <dbReference type="RuleBase" id="RU004057"/>
    </source>
</evidence>